<comment type="subcellular location">
    <subcellularLocation>
        <location evidence="1">Membrane</location>
        <topology evidence="1">Multi-pass membrane protein</topology>
    </subcellularLocation>
</comment>
<dbReference type="InterPro" id="IPR005821">
    <property type="entry name" value="Ion_trans_dom"/>
</dbReference>
<dbReference type="CDD" id="cd00038">
    <property type="entry name" value="CAP_ED"/>
    <property type="match status" value="1"/>
</dbReference>
<keyword evidence="8 13" id="KW-1133">Transmembrane helix</keyword>
<gene>
    <name evidence="16" type="primary">Aste57867_7972</name>
    <name evidence="15" type="ORF">As57867_007942</name>
    <name evidence="16" type="ORF">ASTE57867_7972</name>
</gene>
<dbReference type="PRINTS" id="PR01463">
    <property type="entry name" value="EAGCHANLFMLY"/>
</dbReference>
<feature type="domain" description="Cyclic nucleotide-binding" evidence="14">
    <location>
        <begin position="511"/>
        <end position="653"/>
    </location>
</feature>
<dbReference type="GO" id="GO:0005249">
    <property type="term" value="F:voltage-gated potassium channel activity"/>
    <property type="evidence" value="ECO:0007669"/>
    <property type="project" value="InterPro"/>
</dbReference>
<keyword evidence="4 13" id="KW-0812">Transmembrane</keyword>
<evidence type="ECO:0000256" key="8">
    <source>
        <dbReference type="ARBA" id="ARBA00022989"/>
    </source>
</evidence>
<dbReference type="InterPro" id="IPR050818">
    <property type="entry name" value="KCNH_animal-type"/>
</dbReference>
<dbReference type="GO" id="GO:0005886">
    <property type="term" value="C:plasma membrane"/>
    <property type="evidence" value="ECO:0007669"/>
    <property type="project" value="TreeGrafter"/>
</dbReference>
<dbReference type="SMART" id="SM00100">
    <property type="entry name" value="cNMP"/>
    <property type="match status" value="1"/>
</dbReference>
<keyword evidence="7" id="KW-0630">Potassium</keyword>
<dbReference type="SUPFAM" id="SSF81324">
    <property type="entry name" value="Voltage-gated potassium channels"/>
    <property type="match status" value="1"/>
</dbReference>
<reference evidence="16 17" key="1">
    <citation type="submission" date="2019-03" db="EMBL/GenBank/DDBJ databases">
        <authorList>
            <person name="Gaulin E."/>
            <person name="Dumas B."/>
        </authorList>
    </citation>
    <scope>NUCLEOTIDE SEQUENCE [LARGE SCALE GENOMIC DNA]</scope>
    <source>
        <strain evidence="16">CBS 568.67</strain>
    </source>
</reference>
<keyword evidence="10 13" id="KW-0472">Membrane</keyword>
<protein>
    <submittedName>
        <fullName evidence="16">Aste57867_7972 protein</fullName>
    </submittedName>
</protein>
<dbReference type="Pfam" id="PF00520">
    <property type="entry name" value="Ion_trans"/>
    <property type="match status" value="1"/>
</dbReference>
<evidence type="ECO:0000256" key="3">
    <source>
        <dbReference type="ARBA" id="ARBA00022538"/>
    </source>
</evidence>
<dbReference type="AlphaFoldDB" id="A0A485KJ36"/>
<organism evidence="16 17">
    <name type="scientific">Aphanomyces stellatus</name>
    <dbReference type="NCBI Taxonomy" id="120398"/>
    <lineage>
        <taxon>Eukaryota</taxon>
        <taxon>Sar</taxon>
        <taxon>Stramenopiles</taxon>
        <taxon>Oomycota</taxon>
        <taxon>Saprolegniomycetes</taxon>
        <taxon>Saprolegniales</taxon>
        <taxon>Verrucalvaceae</taxon>
        <taxon>Aphanomyces</taxon>
    </lineage>
</organism>
<feature type="compositionally biased region" description="Basic and acidic residues" evidence="12">
    <location>
        <begin position="726"/>
        <end position="735"/>
    </location>
</feature>
<dbReference type="InterPro" id="IPR000595">
    <property type="entry name" value="cNMP-bd_dom"/>
</dbReference>
<evidence type="ECO:0000256" key="6">
    <source>
        <dbReference type="ARBA" id="ARBA00022882"/>
    </source>
</evidence>
<dbReference type="EMBL" id="CAADRA010005028">
    <property type="protein sequence ID" value="VFT84865.1"/>
    <property type="molecule type" value="Genomic_DNA"/>
</dbReference>
<dbReference type="Gene3D" id="1.10.287.630">
    <property type="entry name" value="Helix hairpin bin"/>
    <property type="match status" value="1"/>
</dbReference>
<evidence type="ECO:0000256" key="12">
    <source>
        <dbReference type="SAM" id="MobiDB-lite"/>
    </source>
</evidence>
<dbReference type="GO" id="GO:0042391">
    <property type="term" value="P:regulation of membrane potential"/>
    <property type="evidence" value="ECO:0007669"/>
    <property type="project" value="TreeGrafter"/>
</dbReference>
<evidence type="ECO:0000256" key="11">
    <source>
        <dbReference type="ARBA" id="ARBA00023303"/>
    </source>
</evidence>
<reference evidence="15" key="2">
    <citation type="submission" date="2019-06" db="EMBL/GenBank/DDBJ databases">
        <title>Genomics analysis of Aphanomyces spp. identifies a new class of oomycete effector associated with host adaptation.</title>
        <authorList>
            <person name="Gaulin E."/>
        </authorList>
    </citation>
    <scope>NUCLEOTIDE SEQUENCE</scope>
    <source>
        <strain evidence="15">CBS 578.67</strain>
    </source>
</reference>
<accession>A0A485KJ36</accession>
<feature type="region of interest" description="Disordered" evidence="12">
    <location>
        <begin position="1"/>
        <end position="46"/>
    </location>
</feature>
<evidence type="ECO:0000256" key="2">
    <source>
        <dbReference type="ARBA" id="ARBA00022448"/>
    </source>
</evidence>
<keyword evidence="11" id="KW-0407">Ion channel</keyword>
<evidence type="ECO:0000313" key="16">
    <source>
        <dbReference type="EMBL" id="VFT84865.1"/>
    </source>
</evidence>
<dbReference type="EMBL" id="VJMH01005007">
    <property type="protein sequence ID" value="KAF0701599.1"/>
    <property type="molecule type" value="Genomic_DNA"/>
</dbReference>
<dbReference type="PROSITE" id="PS00888">
    <property type="entry name" value="CNMP_BINDING_1"/>
    <property type="match status" value="1"/>
</dbReference>
<feature type="transmembrane region" description="Helical" evidence="13">
    <location>
        <begin position="166"/>
        <end position="183"/>
    </location>
</feature>
<evidence type="ECO:0000256" key="1">
    <source>
        <dbReference type="ARBA" id="ARBA00004141"/>
    </source>
</evidence>
<dbReference type="PANTHER" id="PTHR10217:SF435">
    <property type="entry name" value="POTASSIUM VOLTAGE-GATED CHANNEL PROTEIN EAG"/>
    <property type="match status" value="1"/>
</dbReference>
<dbReference type="PROSITE" id="PS50042">
    <property type="entry name" value="CNMP_BINDING_3"/>
    <property type="match status" value="1"/>
</dbReference>
<dbReference type="Gene3D" id="2.60.120.10">
    <property type="entry name" value="Jelly Rolls"/>
    <property type="match status" value="1"/>
</dbReference>
<dbReference type="InterPro" id="IPR014710">
    <property type="entry name" value="RmlC-like_jellyroll"/>
</dbReference>
<evidence type="ECO:0000256" key="4">
    <source>
        <dbReference type="ARBA" id="ARBA00022692"/>
    </source>
</evidence>
<feature type="region of interest" description="Disordered" evidence="12">
    <location>
        <begin position="719"/>
        <end position="765"/>
    </location>
</feature>
<dbReference type="SUPFAM" id="SSF51206">
    <property type="entry name" value="cAMP-binding domain-like"/>
    <property type="match status" value="1"/>
</dbReference>
<dbReference type="InterPro" id="IPR003938">
    <property type="entry name" value="K_chnl_volt-dep_EAG/ELK/ERG"/>
</dbReference>
<evidence type="ECO:0000256" key="5">
    <source>
        <dbReference type="ARBA" id="ARBA00022826"/>
    </source>
</evidence>
<proteinExistence type="predicted"/>
<keyword evidence="3" id="KW-0633">Potassium transport</keyword>
<evidence type="ECO:0000313" key="17">
    <source>
        <dbReference type="Proteomes" id="UP000332933"/>
    </source>
</evidence>
<sequence>MRRALGQSPSAKIAPAIPRRRQQSDQCVQKPTMIPPSTEGQRRSFKSHLAPQLMRAKTSVELSFRASRSLRERVAQLDTEDKGGPPTLHKAPSAVGRLQKMATMRSSRERKSDADHAALVSVFNLRKRRRRSSLDQADSAQPSASASSSLTCWTTIHPNSNGLRSWQILLMLVIFYQMIYVPYSMGFNPNIDGTVWATIDQINDALFVTDLVVNFHVAFYETFPPDDQRHLELRYSTDRAVKDKFLVRSRRRIAQHYVQGWFCLDALAAIPSDLFSSPTSALSPSPSSQHINYLSLVRVLRIPRLLGLFRILKGLKSAGASFFWWFEYSKGSIVMRLVRLLVIIFYIVHLMACAWYPVGSFAGGWGDTFLSSTSTSPTHNYVRCYYSMMMVVMGQDIMPVYEFEMLFLCVASIVGAVVIATIFGSVSMLIESLYSDAAMYHDKMEEVVESMAHLGLPSELQQRVHLYYTYLWQQYHTLDGKPAQFVDELSTNLQREVMLYLNANMIRSVPMMQECSPEVVQEIVSRLETRIYMPEDYVVSAGDTGAEMYFIQRGECDVIVAREKTTTHGHRTVETTKHIAAGDYFGGVCHRDVDDDDVIFAVEIALMMDCRRTATVRARTFCVLGVLGREHFRTILGRHNEDRVRLEAMIMDKYKNDVHRPAMAKAKTETPPMAVGGGGDKVLMRMLWEATTALGDVSARVGKLESGLAELTQAMTTLAASHHHHPLEERRRDDVTMGGHATNALEKTGGMDHAPSARHIIGGRGSDLNFDDELTRVEDL</sequence>
<evidence type="ECO:0000256" key="13">
    <source>
        <dbReference type="SAM" id="Phobius"/>
    </source>
</evidence>
<evidence type="ECO:0000256" key="10">
    <source>
        <dbReference type="ARBA" id="ARBA00023136"/>
    </source>
</evidence>
<feature type="transmembrane region" description="Helical" evidence="13">
    <location>
        <begin position="338"/>
        <end position="358"/>
    </location>
</feature>
<dbReference type="PANTHER" id="PTHR10217">
    <property type="entry name" value="VOLTAGE AND LIGAND GATED POTASSIUM CHANNEL"/>
    <property type="match status" value="1"/>
</dbReference>
<keyword evidence="6" id="KW-0851">Voltage-gated channel</keyword>
<evidence type="ECO:0000256" key="9">
    <source>
        <dbReference type="ARBA" id="ARBA00023065"/>
    </source>
</evidence>
<evidence type="ECO:0000313" key="15">
    <source>
        <dbReference type="EMBL" id="KAF0701599.1"/>
    </source>
</evidence>
<keyword evidence="2" id="KW-0813">Transport</keyword>
<dbReference type="Gene3D" id="1.10.287.70">
    <property type="match status" value="1"/>
</dbReference>
<dbReference type="InterPro" id="IPR018488">
    <property type="entry name" value="cNMP-bd_CS"/>
</dbReference>
<keyword evidence="9" id="KW-0406">Ion transport</keyword>
<dbReference type="Proteomes" id="UP000332933">
    <property type="component" value="Unassembled WGS sequence"/>
</dbReference>
<evidence type="ECO:0000259" key="14">
    <source>
        <dbReference type="PROSITE" id="PS50042"/>
    </source>
</evidence>
<dbReference type="GO" id="GO:0034702">
    <property type="term" value="C:monoatomic ion channel complex"/>
    <property type="evidence" value="ECO:0007669"/>
    <property type="project" value="UniProtKB-KW"/>
</dbReference>
<dbReference type="InterPro" id="IPR018490">
    <property type="entry name" value="cNMP-bd_dom_sf"/>
</dbReference>
<name>A0A485KJ36_9STRA</name>
<evidence type="ECO:0000256" key="7">
    <source>
        <dbReference type="ARBA" id="ARBA00022958"/>
    </source>
</evidence>
<feature type="transmembrane region" description="Helical" evidence="13">
    <location>
        <begin position="405"/>
        <end position="430"/>
    </location>
</feature>
<keyword evidence="5" id="KW-0631">Potassium channel</keyword>
<dbReference type="OrthoDB" id="75615at2759"/>
<keyword evidence="17" id="KW-1185">Reference proteome</keyword>